<organism evidence="3">
    <name type="scientific">Lutzomyia longipalpis</name>
    <name type="common">Sand fly</name>
    <dbReference type="NCBI Taxonomy" id="7200"/>
    <lineage>
        <taxon>Eukaryota</taxon>
        <taxon>Metazoa</taxon>
        <taxon>Ecdysozoa</taxon>
        <taxon>Arthropoda</taxon>
        <taxon>Hexapoda</taxon>
        <taxon>Insecta</taxon>
        <taxon>Pterygota</taxon>
        <taxon>Neoptera</taxon>
        <taxon>Endopterygota</taxon>
        <taxon>Diptera</taxon>
        <taxon>Nematocera</taxon>
        <taxon>Psychodoidea</taxon>
        <taxon>Psychodidae</taxon>
        <taxon>Lutzomyia</taxon>
        <taxon>Lutzomyia</taxon>
    </lineage>
</organism>
<accession>A0A7G3ACU6</accession>
<dbReference type="KEGG" id="lll:129790750"/>
<evidence type="ECO:0000259" key="2">
    <source>
        <dbReference type="Pfam" id="PF00021"/>
    </source>
</evidence>
<dbReference type="RefSeq" id="XP_055684418.1">
    <property type="nucleotide sequence ID" value="XM_055828443.1"/>
</dbReference>
<dbReference type="Pfam" id="PF00021">
    <property type="entry name" value="UPAR_LY6"/>
    <property type="match status" value="1"/>
</dbReference>
<proteinExistence type="predicted"/>
<dbReference type="InterPro" id="IPR016054">
    <property type="entry name" value="LY6_UPA_recep-like"/>
</dbReference>
<dbReference type="CDD" id="cd00117">
    <property type="entry name" value="TFP"/>
    <property type="match status" value="1"/>
</dbReference>
<dbReference type="AlphaFoldDB" id="A0A7G3ACU6"/>
<evidence type="ECO:0000256" key="1">
    <source>
        <dbReference type="SAM" id="SignalP"/>
    </source>
</evidence>
<dbReference type="VEuPathDB" id="VectorBase:LLONM1_000863"/>
<feature type="domain" description="UPAR/Ly6" evidence="2">
    <location>
        <begin position="19"/>
        <end position="105"/>
    </location>
</feature>
<name>A0A7G3ACU6_LUTLO</name>
<protein>
    <submittedName>
        <fullName evidence="3">Putative conserved secreted protein</fullName>
    </submittedName>
</protein>
<dbReference type="Gene3D" id="2.10.60.10">
    <property type="entry name" value="CD59"/>
    <property type="match status" value="1"/>
</dbReference>
<dbReference type="InterPro" id="IPR045860">
    <property type="entry name" value="Snake_toxin-like_sf"/>
</dbReference>
<feature type="signal peptide" evidence="1">
    <location>
        <begin position="1"/>
        <end position="19"/>
    </location>
</feature>
<sequence length="140" mass="15725">MMSAIKIFLLLLLMGAATALQCYTCNSDEIGDDCINNTAKWTITKCPEDEKVCYVRLTRATLNSTTGYSERGCESTMNFCRNWFRILFPTGVHSCYVCNSSKCNEINALDIKESSSGRSSMNFSLLLLTFLPIIVRKFIS</sequence>
<dbReference type="GeneID" id="129790750"/>
<dbReference type="SUPFAM" id="SSF57302">
    <property type="entry name" value="Snake toxin-like"/>
    <property type="match status" value="1"/>
</dbReference>
<dbReference type="EMBL" id="GITU01002017">
    <property type="protein sequence ID" value="MBC1170720.1"/>
    <property type="molecule type" value="Transcribed_RNA"/>
</dbReference>
<reference evidence="3" key="1">
    <citation type="journal article" date="2020" name="BMC">
        <title>Leishmania infection induces a limited differential gene expression in the sand fly midgut.</title>
        <authorList>
            <person name="Coutinho-Abreu I.V."/>
            <person name="Serafim T.D."/>
            <person name="Meneses C."/>
            <person name="Kamhawi S."/>
            <person name="Oliveira F."/>
            <person name="Valenzuela J.G."/>
        </authorList>
    </citation>
    <scope>NUCLEOTIDE SEQUENCE</scope>
    <source>
        <strain evidence="3">Jacobina</strain>
        <tissue evidence="3">Midgut</tissue>
    </source>
</reference>
<feature type="chain" id="PRO_5028894538" evidence="1">
    <location>
        <begin position="20"/>
        <end position="140"/>
    </location>
</feature>
<keyword evidence="1" id="KW-0732">Signal</keyword>
<evidence type="ECO:0000313" key="3">
    <source>
        <dbReference type="EMBL" id="MBC1170720.1"/>
    </source>
</evidence>